<accession>A0A8T6R5A1</accession>
<keyword evidence="3" id="KW-0326">Glycosidase</keyword>
<comment type="caution">
    <text evidence="4">The sequence shown here is derived from an EMBL/GenBank/DDBJ whole genome shotgun (WGS) entry which is preliminary data.</text>
</comment>
<keyword evidence="5" id="KW-1185">Reference proteome</keyword>
<gene>
    <name evidence="4" type="ORF">EPD83_008110</name>
</gene>
<feature type="non-terminal residue" evidence="4">
    <location>
        <position position="1"/>
    </location>
</feature>
<dbReference type="GO" id="GO:0004553">
    <property type="term" value="F:hydrolase activity, hydrolyzing O-glycosyl compounds"/>
    <property type="evidence" value="ECO:0007669"/>
    <property type="project" value="InterPro"/>
</dbReference>
<proteinExistence type="inferred from homology"/>
<organism evidence="4 5">
    <name type="scientific">Phycicoccus flavus</name>
    <dbReference type="NCBI Taxonomy" id="2502783"/>
    <lineage>
        <taxon>Bacteria</taxon>
        <taxon>Bacillati</taxon>
        <taxon>Actinomycetota</taxon>
        <taxon>Actinomycetes</taxon>
        <taxon>Micrococcales</taxon>
        <taxon>Intrasporangiaceae</taxon>
        <taxon>Phycicoccus</taxon>
    </lineage>
</organism>
<name>A0A8T6R5A1_9MICO</name>
<dbReference type="InterPro" id="IPR023296">
    <property type="entry name" value="Glyco_hydro_beta-prop_sf"/>
</dbReference>
<keyword evidence="2" id="KW-0378">Hydrolase</keyword>
<dbReference type="RefSeq" id="WP_165566444.1">
    <property type="nucleotide sequence ID" value="NZ_SAYU02000021.1"/>
</dbReference>
<evidence type="ECO:0000313" key="4">
    <source>
        <dbReference type="EMBL" id="NHA68015.1"/>
    </source>
</evidence>
<dbReference type="SUPFAM" id="SSF75005">
    <property type="entry name" value="Arabinanase/levansucrase/invertase"/>
    <property type="match status" value="1"/>
</dbReference>
<dbReference type="EMBL" id="SAYU02000021">
    <property type="protein sequence ID" value="NHA68015.1"/>
    <property type="molecule type" value="Genomic_DNA"/>
</dbReference>
<dbReference type="Gene3D" id="2.115.10.20">
    <property type="entry name" value="Glycosyl hydrolase domain, family 43"/>
    <property type="match status" value="1"/>
</dbReference>
<dbReference type="AlphaFoldDB" id="A0A8T6R5A1"/>
<reference evidence="4" key="1">
    <citation type="submission" date="2020-03" db="EMBL/GenBank/DDBJ databases">
        <title>Phycicoccus flavus sp. nov., a novel endophytic actinobacterium isolated from branch of Kandelia candel.</title>
        <authorList>
            <person name="Tuo L."/>
        </authorList>
    </citation>
    <scope>NUCLEOTIDE SEQUENCE</scope>
    <source>
        <strain evidence="4">CMS6Z-2</strain>
    </source>
</reference>
<evidence type="ECO:0000256" key="3">
    <source>
        <dbReference type="ARBA" id="ARBA00023295"/>
    </source>
</evidence>
<dbReference type="GO" id="GO:0005975">
    <property type="term" value="P:carbohydrate metabolic process"/>
    <property type="evidence" value="ECO:0007669"/>
    <property type="project" value="InterPro"/>
</dbReference>
<dbReference type="InterPro" id="IPR006710">
    <property type="entry name" value="Glyco_hydro_43"/>
</dbReference>
<comment type="similarity">
    <text evidence="1">Belongs to the glycosyl hydrolase 43 family.</text>
</comment>
<evidence type="ECO:0000313" key="5">
    <source>
        <dbReference type="Proteomes" id="UP000287866"/>
    </source>
</evidence>
<evidence type="ECO:0000256" key="2">
    <source>
        <dbReference type="ARBA" id="ARBA00022801"/>
    </source>
</evidence>
<evidence type="ECO:0000256" key="1">
    <source>
        <dbReference type="ARBA" id="ARBA00009865"/>
    </source>
</evidence>
<dbReference type="Pfam" id="PF04616">
    <property type="entry name" value="Glyco_hydro_43"/>
    <property type="match status" value="1"/>
</dbReference>
<dbReference type="Proteomes" id="UP000287866">
    <property type="component" value="Unassembled WGS sequence"/>
</dbReference>
<protein>
    <submittedName>
        <fullName evidence="4">Family 43 glycosylhydrolase</fullName>
    </submittedName>
</protein>
<sequence length="240" mass="25350">AGGKWFLYYTAPKKGTAGCAGGNGNGHRCIGRAVADRPAGPYTGGREVACPAGGRWAIDPEVLTTPGHGLVMVYRDDAVTTGAETGISVVQLDANGFGKWSTRQTLLTSRDITWDTAGDASGTHIVENPSLIRVGGRWKLLWSGNKWDTRRYATGLADCGESVMSGRCTPTHVGRPWLGFVGAGDIDPVHGLPANHKGPGGMSAFRDNAGRARVVWHWYDVDTGARRAKTGTLSGSMLVS</sequence>